<feature type="compositionally biased region" description="Basic residues" evidence="1">
    <location>
        <begin position="102"/>
        <end position="114"/>
    </location>
</feature>
<evidence type="ECO:0000313" key="3">
    <source>
        <dbReference type="Proteomes" id="UP001304243"/>
    </source>
</evidence>
<feature type="region of interest" description="Disordered" evidence="1">
    <location>
        <begin position="93"/>
        <end position="198"/>
    </location>
</feature>
<dbReference type="Proteomes" id="UP001304243">
    <property type="component" value="Unassembled WGS sequence"/>
</dbReference>
<feature type="compositionally biased region" description="Polar residues" evidence="1">
    <location>
        <begin position="10"/>
        <end position="20"/>
    </location>
</feature>
<gene>
    <name evidence="2" type="ORF">ATC70_004193</name>
</gene>
<dbReference type="EMBL" id="JASEJX010000001">
    <property type="protein sequence ID" value="KAK4521661.1"/>
    <property type="molecule type" value="Genomic_DNA"/>
</dbReference>
<organism evidence="2 3">
    <name type="scientific">Mucor velutinosus</name>
    <dbReference type="NCBI Taxonomy" id="708070"/>
    <lineage>
        <taxon>Eukaryota</taxon>
        <taxon>Fungi</taxon>
        <taxon>Fungi incertae sedis</taxon>
        <taxon>Mucoromycota</taxon>
        <taxon>Mucoromycotina</taxon>
        <taxon>Mucoromycetes</taxon>
        <taxon>Mucorales</taxon>
        <taxon>Mucorineae</taxon>
        <taxon>Mucoraceae</taxon>
        <taxon>Mucor</taxon>
    </lineage>
</organism>
<feature type="region of interest" description="Disordered" evidence="1">
    <location>
        <begin position="1"/>
        <end position="81"/>
    </location>
</feature>
<feature type="compositionally biased region" description="Pro residues" evidence="1">
    <location>
        <begin position="24"/>
        <end position="39"/>
    </location>
</feature>
<proteinExistence type="predicted"/>
<evidence type="ECO:0000313" key="2">
    <source>
        <dbReference type="EMBL" id="KAK4521661.1"/>
    </source>
</evidence>
<protein>
    <submittedName>
        <fullName evidence="2">Uncharacterized protein</fullName>
    </submittedName>
</protein>
<comment type="caution">
    <text evidence="2">The sequence shown here is derived from an EMBL/GenBank/DDBJ whole genome shotgun (WGS) entry which is preliminary data.</text>
</comment>
<dbReference type="AlphaFoldDB" id="A0AAN7I4Z2"/>
<sequence length="198" mass="22462">MYEKLKRKSINPNLQDAISSPRQQQPPPCVAPPAPPGMPHRPLGPGATHLYQTNSFARPSGPPYNNSGPTDEDLMSRLGRASNITAGRSVFVLPQSPAVQSHHSRLRHDHHRPSRIPSPLTAPDNSMLSYRHHLSRRDSLDRESQMPPTATSAAEFYHQRQPPPQHEQQLLPYQHKHRRKGSPASQYYHKFVEKSRHK</sequence>
<reference evidence="2 3" key="1">
    <citation type="submission" date="2022-11" db="EMBL/GenBank/DDBJ databases">
        <title>Mucor velutinosus strain NIH1002 WGS.</title>
        <authorList>
            <person name="Subramanian P."/>
            <person name="Mullikin J.C."/>
            <person name="Segre J.A."/>
            <person name="Zelazny A.M."/>
        </authorList>
    </citation>
    <scope>NUCLEOTIDE SEQUENCE [LARGE SCALE GENOMIC DNA]</scope>
    <source>
        <strain evidence="2 3">NIH1002</strain>
    </source>
</reference>
<accession>A0AAN7I4Z2</accession>
<name>A0AAN7I4Z2_9FUNG</name>
<keyword evidence="3" id="KW-1185">Reference proteome</keyword>
<feature type="compositionally biased region" description="Polar residues" evidence="1">
    <location>
        <begin position="50"/>
        <end position="69"/>
    </location>
</feature>
<dbReference type="GeneID" id="89947879"/>
<evidence type="ECO:0000256" key="1">
    <source>
        <dbReference type="SAM" id="MobiDB-lite"/>
    </source>
</evidence>
<dbReference type="RefSeq" id="XP_064688327.1">
    <property type="nucleotide sequence ID" value="XM_064823502.1"/>
</dbReference>